<dbReference type="InterPro" id="IPR003661">
    <property type="entry name" value="HisK_dim/P_dom"/>
</dbReference>
<evidence type="ECO:0000256" key="11">
    <source>
        <dbReference type="SAM" id="MobiDB-lite"/>
    </source>
</evidence>
<dbReference type="SUPFAM" id="SSF55874">
    <property type="entry name" value="ATPase domain of HSP90 chaperone/DNA topoisomerase II/histidine kinase"/>
    <property type="match status" value="1"/>
</dbReference>
<feature type="domain" description="HAMP" evidence="13">
    <location>
        <begin position="169"/>
        <end position="222"/>
    </location>
</feature>
<dbReference type="SUPFAM" id="SSF47384">
    <property type="entry name" value="Homodimeric domain of signal transducing histidine kinase"/>
    <property type="match status" value="1"/>
</dbReference>
<keyword evidence="7 14" id="KW-0418">Kinase</keyword>
<proteinExistence type="predicted"/>
<keyword evidence="6" id="KW-0812">Transmembrane</keyword>
<evidence type="ECO:0000313" key="15">
    <source>
        <dbReference type="Proteomes" id="UP000578449"/>
    </source>
</evidence>
<feature type="domain" description="Histidine kinase" evidence="12">
    <location>
        <begin position="230"/>
        <end position="437"/>
    </location>
</feature>
<dbReference type="SMART" id="SM00387">
    <property type="entry name" value="HATPase_c"/>
    <property type="match status" value="1"/>
</dbReference>
<feature type="compositionally biased region" description="Basic and acidic residues" evidence="11">
    <location>
        <begin position="563"/>
        <end position="586"/>
    </location>
</feature>
<evidence type="ECO:0000256" key="10">
    <source>
        <dbReference type="ARBA" id="ARBA00023136"/>
    </source>
</evidence>
<dbReference type="SMART" id="SM00388">
    <property type="entry name" value="HisKA"/>
    <property type="match status" value="1"/>
</dbReference>
<evidence type="ECO:0000256" key="9">
    <source>
        <dbReference type="ARBA" id="ARBA00023012"/>
    </source>
</evidence>
<dbReference type="GO" id="GO:0000155">
    <property type="term" value="F:phosphorelay sensor kinase activity"/>
    <property type="evidence" value="ECO:0007669"/>
    <property type="project" value="InterPro"/>
</dbReference>
<evidence type="ECO:0000256" key="1">
    <source>
        <dbReference type="ARBA" id="ARBA00000085"/>
    </source>
</evidence>
<dbReference type="CDD" id="cd06225">
    <property type="entry name" value="HAMP"/>
    <property type="match status" value="1"/>
</dbReference>
<dbReference type="PROSITE" id="PS50109">
    <property type="entry name" value="HIS_KIN"/>
    <property type="match status" value="1"/>
</dbReference>
<feature type="region of interest" description="Disordered" evidence="11">
    <location>
        <begin position="448"/>
        <end position="498"/>
    </location>
</feature>
<evidence type="ECO:0000256" key="8">
    <source>
        <dbReference type="ARBA" id="ARBA00022989"/>
    </source>
</evidence>
<dbReference type="InterPro" id="IPR004358">
    <property type="entry name" value="Sig_transdc_His_kin-like_C"/>
</dbReference>
<gene>
    <name evidence="14" type="ORF">HNP84_000399</name>
</gene>
<organism evidence="14 15">
    <name type="scientific">Thermocatellispora tengchongensis</name>
    <dbReference type="NCBI Taxonomy" id="1073253"/>
    <lineage>
        <taxon>Bacteria</taxon>
        <taxon>Bacillati</taxon>
        <taxon>Actinomycetota</taxon>
        <taxon>Actinomycetes</taxon>
        <taxon>Streptosporangiales</taxon>
        <taxon>Streptosporangiaceae</taxon>
        <taxon>Thermocatellispora</taxon>
    </lineage>
</organism>
<dbReference type="Pfam" id="PF00512">
    <property type="entry name" value="HisKA"/>
    <property type="match status" value="1"/>
</dbReference>
<dbReference type="PANTHER" id="PTHR45436:SF5">
    <property type="entry name" value="SENSOR HISTIDINE KINASE TRCS"/>
    <property type="match status" value="1"/>
</dbReference>
<dbReference type="InterPro" id="IPR050428">
    <property type="entry name" value="TCS_sensor_his_kinase"/>
</dbReference>
<keyword evidence="9" id="KW-0902">Two-component regulatory system</keyword>
<evidence type="ECO:0000256" key="5">
    <source>
        <dbReference type="ARBA" id="ARBA00022679"/>
    </source>
</evidence>
<comment type="subcellular location">
    <subcellularLocation>
        <location evidence="2">Cell membrane</location>
    </subcellularLocation>
</comment>
<dbReference type="AlphaFoldDB" id="A0A840NYH1"/>
<dbReference type="GO" id="GO:0005886">
    <property type="term" value="C:plasma membrane"/>
    <property type="evidence" value="ECO:0007669"/>
    <property type="project" value="UniProtKB-SubCell"/>
</dbReference>
<sequence>MRLPLPSHASVRLRATVAATLVVAAALGVSALVLVLALRGSLHDSAGAEAVRRAEAAVQVATTMAPGTAHPATPAYPHLVSSITLVDPDVRVVAGAEAAPTPATAERDGFVTATLPLPAGTAWQPALAVEARSSLAPSYDALATLNKLLLPGIPGLLAVVAAMTWHTVGRALAPVAAIRAKVAEITASDLHRRVPVPAARDEIAELALTVNATLDRLERAVGRHKRFVADAAHELRSPIATLRTRLELGATGPDRDLAREALVDVERLQSLTADLLLLARLDAAEPIPRAEVDLGQLAAEEALRARPRQDVRVRLDIAPDVVVHGSHGHLARLVVNLVDNAVRHAASTVTVRVAAEDGRAVLDVRDDGPGIPAEHRESVFCRFTRLDEARARDAGGSGLGLAIARDIATLHDGTLEVAGTPDDGPGALLRAAFPLPMFHVDPDRLLQPGRAAELPGEPGEQVGDPGPGAGMEAEEEAVGERHAPAHPAGDVVDPVHQPGAVGVREKPVLPAVPPAALRGQQVAHPVHLHGEPVAGPGEPVALHRPGGHAGQRAVRDQPAAAYVEHDPGDPLDRGLDDPGDLDERCAHRGVTS</sequence>
<keyword evidence="4" id="KW-0597">Phosphoprotein</keyword>
<dbReference type="Pfam" id="PF00672">
    <property type="entry name" value="HAMP"/>
    <property type="match status" value="1"/>
</dbReference>
<dbReference type="CDD" id="cd00082">
    <property type="entry name" value="HisKA"/>
    <property type="match status" value="1"/>
</dbReference>
<dbReference type="Gene3D" id="1.10.287.130">
    <property type="match status" value="1"/>
</dbReference>
<keyword evidence="8" id="KW-1133">Transmembrane helix</keyword>
<accession>A0A840NYH1</accession>
<dbReference type="Gene3D" id="3.30.565.10">
    <property type="entry name" value="Histidine kinase-like ATPase, C-terminal domain"/>
    <property type="match status" value="1"/>
</dbReference>
<keyword evidence="5" id="KW-0808">Transferase</keyword>
<evidence type="ECO:0000256" key="6">
    <source>
        <dbReference type="ARBA" id="ARBA00022692"/>
    </source>
</evidence>
<protein>
    <recommendedName>
        <fullName evidence="3">histidine kinase</fullName>
        <ecNumber evidence="3">2.7.13.3</ecNumber>
    </recommendedName>
</protein>
<dbReference type="CDD" id="cd00075">
    <property type="entry name" value="HATPase"/>
    <property type="match status" value="1"/>
</dbReference>
<comment type="caution">
    <text evidence="14">The sequence shown here is derived from an EMBL/GenBank/DDBJ whole genome shotgun (WGS) entry which is preliminary data.</text>
</comment>
<evidence type="ECO:0000256" key="4">
    <source>
        <dbReference type="ARBA" id="ARBA00022553"/>
    </source>
</evidence>
<evidence type="ECO:0000259" key="13">
    <source>
        <dbReference type="PROSITE" id="PS50885"/>
    </source>
</evidence>
<dbReference type="PROSITE" id="PS50885">
    <property type="entry name" value="HAMP"/>
    <property type="match status" value="1"/>
</dbReference>
<evidence type="ECO:0000256" key="7">
    <source>
        <dbReference type="ARBA" id="ARBA00022777"/>
    </source>
</evidence>
<dbReference type="Pfam" id="PF02518">
    <property type="entry name" value="HATPase_c"/>
    <property type="match status" value="1"/>
</dbReference>
<name>A0A840NYH1_9ACTN</name>
<dbReference type="InterPro" id="IPR036890">
    <property type="entry name" value="HATPase_C_sf"/>
</dbReference>
<dbReference type="EMBL" id="JACHGN010000001">
    <property type="protein sequence ID" value="MBB5130711.1"/>
    <property type="molecule type" value="Genomic_DNA"/>
</dbReference>
<dbReference type="Proteomes" id="UP000578449">
    <property type="component" value="Unassembled WGS sequence"/>
</dbReference>
<dbReference type="SMART" id="SM00304">
    <property type="entry name" value="HAMP"/>
    <property type="match status" value="1"/>
</dbReference>
<keyword evidence="15" id="KW-1185">Reference proteome</keyword>
<dbReference type="PRINTS" id="PR00344">
    <property type="entry name" value="BCTRLSENSOR"/>
</dbReference>
<feature type="region of interest" description="Disordered" evidence="11">
    <location>
        <begin position="532"/>
        <end position="592"/>
    </location>
</feature>
<keyword evidence="10" id="KW-0472">Membrane</keyword>
<dbReference type="InterPro" id="IPR003660">
    <property type="entry name" value="HAMP_dom"/>
</dbReference>
<evidence type="ECO:0000256" key="2">
    <source>
        <dbReference type="ARBA" id="ARBA00004236"/>
    </source>
</evidence>
<dbReference type="EC" id="2.7.13.3" evidence="3"/>
<dbReference type="InterPro" id="IPR005467">
    <property type="entry name" value="His_kinase_dom"/>
</dbReference>
<dbReference type="InterPro" id="IPR003594">
    <property type="entry name" value="HATPase_dom"/>
</dbReference>
<dbReference type="RefSeq" id="WP_312923412.1">
    <property type="nucleotide sequence ID" value="NZ_BAABIX010000006.1"/>
</dbReference>
<evidence type="ECO:0000256" key="3">
    <source>
        <dbReference type="ARBA" id="ARBA00012438"/>
    </source>
</evidence>
<reference evidence="14 15" key="1">
    <citation type="submission" date="2020-08" db="EMBL/GenBank/DDBJ databases">
        <title>Genomic Encyclopedia of Type Strains, Phase IV (KMG-IV): sequencing the most valuable type-strain genomes for metagenomic binning, comparative biology and taxonomic classification.</title>
        <authorList>
            <person name="Goeker M."/>
        </authorList>
    </citation>
    <scope>NUCLEOTIDE SEQUENCE [LARGE SCALE GENOMIC DNA]</scope>
    <source>
        <strain evidence="14 15">DSM 45615</strain>
    </source>
</reference>
<dbReference type="PANTHER" id="PTHR45436">
    <property type="entry name" value="SENSOR HISTIDINE KINASE YKOH"/>
    <property type="match status" value="1"/>
</dbReference>
<dbReference type="SUPFAM" id="SSF158472">
    <property type="entry name" value="HAMP domain-like"/>
    <property type="match status" value="1"/>
</dbReference>
<comment type="catalytic activity">
    <reaction evidence="1">
        <text>ATP + protein L-histidine = ADP + protein N-phospho-L-histidine.</text>
        <dbReference type="EC" id="2.7.13.3"/>
    </reaction>
</comment>
<evidence type="ECO:0000313" key="14">
    <source>
        <dbReference type="EMBL" id="MBB5130711.1"/>
    </source>
</evidence>
<evidence type="ECO:0000259" key="12">
    <source>
        <dbReference type="PROSITE" id="PS50109"/>
    </source>
</evidence>
<dbReference type="InterPro" id="IPR036097">
    <property type="entry name" value="HisK_dim/P_sf"/>
</dbReference>